<dbReference type="InterPro" id="IPR036388">
    <property type="entry name" value="WH-like_DNA-bd_sf"/>
</dbReference>
<comment type="caution">
    <text evidence="6">The sequence shown here is derived from an EMBL/GenBank/DDBJ whole genome shotgun (WGS) entry which is preliminary data.</text>
</comment>
<dbReference type="PRINTS" id="PR00039">
    <property type="entry name" value="HTHLYSR"/>
</dbReference>
<accession>A0ABW1IIS9</accession>
<dbReference type="PANTHER" id="PTHR30346">
    <property type="entry name" value="TRANSCRIPTIONAL DUAL REGULATOR HCAR-RELATED"/>
    <property type="match status" value="1"/>
</dbReference>
<dbReference type="InterPro" id="IPR005119">
    <property type="entry name" value="LysR_subst-bd"/>
</dbReference>
<dbReference type="EMBL" id="JBHSQK010000112">
    <property type="protein sequence ID" value="MFC5952634.1"/>
    <property type="molecule type" value="Genomic_DNA"/>
</dbReference>
<keyword evidence="7" id="KW-1185">Reference proteome</keyword>
<keyword evidence="3" id="KW-0238">DNA-binding</keyword>
<reference evidence="7" key="1">
    <citation type="journal article" date="2019" name="Int. J. Syst. Evol. Microbiol.">
        <title>The Global Catalogue of Microorganisms (GCM) 10K type strain sequencing project: providing services to taxonomists for standard genome sequencing and annotation.</title>
        <authorList>
            <consortium name="The Broad Institute Genomics Platform"/>
            <consortium name="The Broad Institute Genome Sequencing Center for Infectious Disease"/>
            <person name="Wu L."/>
            <person name="Ma J."/>
        </authorList>
    </citation>
    <scope>NUCLEOTIDE SEQUENCE [LARGE SCALE GENOMIC DNA]</scope>
    <source>
        <strain evidence="7">CGMCC 4.7397</strain>
    </source>
</reference>
<dbReference type="SUPFAM" id="SSF46785">
    <property type="entry name" value="Winged helix' DNA-binding domain"/>
    <property type="match status" value="1"/>
</dbReference>
<dbReference type="RefSeq" id="WP_379571701.1">
    <property type="nucleotide sequence ID" value="NZ_JBHSQK010000112.1"/>
</dbReference>
<dbReference type="CDD" id="cd08414">
    <property type="entry name" value="PBP2_LTTR_aromatics_like"/>
    <property type="match status" value="1"/>
</dbReference>
<gene>
    <name evidence="6" type="ORF">ACFQH9_30680</name>
</gene>
<sequence>MSADLRHLRAFLAIAEAGTITRAAARMHLGQPALSRTLHQLESHLGVRLVDRSTHHLALTPAGLAFREHAGRAVEAVDALLDPARAGAWLRVPLRLGHAWSALGGRTPELLRRWRTAHPDLPLELVQIDTRTAGLADGRVDAAVLRGRVRVPGTRTVRLPDERRMAAVSEGGDLAARPSLTLADLAGRTVAVNQVTGTTTASLWPAGSRPEISRVATTEDWLVRIASGGAVGVTPAATSQLHRYPGVAYVPLTDVPPVPVWLVWTDPPTHPAVPQLVELVQEVTGAPTADP</sequence>
<dbReference type="Pfam" id="PF00126">
    <property type="entry name" value="HTH_1"/>
    <property type="match status" value="1"/>
</dbReference>
<dbReference type="Gene3D" id="1.10.10.10">
    <property type="entry name" value="Winged helix-like DNA-binding domain superfamily/Winged helix DNA-binding domain"/>
    <property type="match status" value="1"/>
</dbReference>
<dbReference type="InterPro" id="IPR036390">
    <property type="entry name" value="WH_DNA-bd_sf"/>
</dbReference>
<keyword evidence="2" id="KW-0805">Transcription regulation</keyword>
<feature type="domain" description="HTH lysR-type" evidence="5">
    <location>
        <begin position="1"/>
        <end position="60"/>
    </location>
</feature>
<dbReference type="PROSITE" id="PS50931">
    <property type="entry name" value="HTH_LYSR"/>
    <property type="match status" value="1"/>
</dbReference>
<evidence type="ECO:0000313" key="7">
    <source>
        <dbReference type="Proteomes" id="UP001596119"/>
    </source>
</evidence>
<evidence type="ECO:0000256" key="1">
    <source>
        <dbReference type="ARBA" id="ARBA00009437"/>
    </source>
</evidence>
<keyword evidence="4" id="KW-0804">Transcription</keyword>
<evidence type="ECO:0000256" key="2">
    <source>
        <dbReference type="ARBA" id="ARBA00023015"/>
    </source>
</evidence>
<evidence type="ECO:0000259" key="5">
    <source>
        <dbReference type="PROSITE" id="PS50931"/>
    </source>
</evidence>
<evidence type="ECO:0000313" key="6">
    <source>
        <dbReference type="EMBL" id="MFC5952634.1"/>
    </source>
</evidence>
<dbReference type="InterPro" id="IPR000847">
    <property type="entry name" value="LysR_HTH_N"/>
</dbReference>
<evidence type="ECO:0000256" key="3">
    <source>
        <dbReference type="ARBA" id="ARBA00023125"/>
    </source>
</evidence>
<dbReference type="Pfam" id="PF03466">
    <property type="entry name" value="LysR_substrate"/>
    <property type="match status" value="1"/>
</dbReference>
<organism evidence="6 7">
    <name type="scientific">Pseudonocardia lutea</name>
    <dbReference type="NCBI Taxonomy" id="2172015"/>
    <lineage>
        <taxon>Bacteria</taxon>
        <taxon>Bacillati</taxon>
        <taxon>Actinomycetota</taxon>
        <taxon>Actinomycetes</taxon>
        <taxon>Pseudonocardiales</taxon>
        <taxon>Pseudonocardiaceae</taxon>
        <taxon>Pseudonocardia</taxon>
    </lineage>
</organism>
<evidence type="ECO:0000256" key="4">
    <source>
        <dbReference type="ARBA" id="ARBA00023163"/>
    </source>
</evidence>
<dbReference type="PANTHER" id="PTHR30346:SF28">
    <property type="entry name" value="HTH-TYPE TRANSCRIPTIONAL REGULATOR CYNR"/>
    <property type="match status" value="1"/>
</dbReference>
<dbReference type="Proteomes" id="UP001596119">
    <property type="component" value="Unassembled WGS sequence"/>
</dbReference>
<protein>
    <submittedName>
        <fullName evidence="6">LysR family transcriptional regulator</fullName>
    </submittedName>
</protein>
<proteinExistence type="inferred from homology"/>
<comment type="similarity">
    <text evidence="1">Belongs to the LysR transcriptional regulatory family.</text>
</comment>
<name>A0ABW1IIS9_9PSEU</name>
<dbReference type="SUPFAM" id="SSF53850">
    <property type="entry name" value="Periplasmic binding protein-like II"/>
    <property type="match status" value="1"/>
</dbReference>
<dbReference type="Gene3D" id="3.40.190.10">
    <property type="entry name" value="Periplasmic binding protein-like II"/>
    <property type="match status" value="2"/>
</dbReference>